<accession>A0A2I1CQ64</accession>
<feature type="compositionally biased region" description="Basic and acidic residues" evidence="1">
    <location>
        <begin position="64"/>
        <end position="77"/>
    </location>
</feature>
<feature type="compositionally biased region" description="Polar residues" evidence="1">
    <location>
        <begin position="54"/>
        <end position="63"/>
    </location>
</feature>
<sequence length="77" mass="8479">MKVWPIDPLCPSKFEARGARKVTTGITGLWQPSVHSDVAFDPSMSALPIIPKQNSVSVDCSPTNRERELGLDRRETG</sequence>
<protein>
    <submittedName>
        <fullName evidence="2">Uncharacterized protein</fullName>
    </submittedName>
</protein>
<feature type="region of interest" description="Disordered" evidence="1">
    <location>
        <begin position="54"/>
        <end position="77"/>
    </location>
</feature>
<organism evidence="2 3">
    <name type="scientific">Aspergillus campestris (strain IBT 28561)</name>
    <dbReference type="NCBI Taxonomy" id="1392248"/>
    <lineage>
        <taxon>Eukaryota</taxon>
        <taxon>Fungi</taxon>
        <taxon>Dikarya</taxon>
        <taxon>Ascomycota</taxon>
        <taxon>Pezizomycotina</taxon>
        <taxon>Eurotiomycetes</taxon>
        <taxon>Eurotiomycetidae</taxon>
        <taxon>Eurotiales</taxon>
        <taxon>Aspergillaceae</taxon>
        <taxon>Aspergillus</taxon>
        <taxon>Aspergillus subgen. Circumdati</taxon>
    </lineage>
</organism>
<gene>
    <name evidence="2" type="ORF">P168DRAFT_102798</name>
</gene>
<comment type="caution">
    <text evidence="2">The sequence shown here is derived from an EMBL/GenBank/DDBJ whole genome shotgun (WGS) entry which is preliminary data.</text>
</comment>
<keyword evidence="3" id="KW-1185">Reference proteome</keyword>
<dbReference type="Proteomes" id="UP000234254">
    <property type="component" value="Unassembled WGS sequence"/>
</dbReference>
<evidence type="ECO:0000313" key="2">
    <source>
        <dbReference type="EMBL" id="PKX99772.1"/>
    </source>
</evidence>
<dbReference type="AlphaFoldDB" id="A0A2I1CQ64"/>
<dbReference type="OrthoDB" id="2440592at2759"/>
<dbReference type="EMBL" id="MSFM01000024">
    <property type="protein sequence ID" value="PKX99772.1"/>
    <property type="molecule type" value="Genomic_DNA"/>
</dbReference>
<dbReference type="VEuPathDB" id="FungiDB:P168DRAFT_102798"/>
<evidence type="ECO:0000256" key="1">
    <source>
        <dbReference type="SAM" id="MobiDB-lite"/>
    </source>
</evidence>
<name>A0A2I1CQ64_ASPC2</name>
<evidence type="ECO:0000313" key="3">
    <source>
        <dbReference type="Proteomes" id="UP000234254"/>
    </source>
</evidence>
<proteinExistence type="predicted"/>
<reference evidence="2" key="1">
    <citation type="submission" date="2016-12" db="EMBL/GenBank/DDBJ databases">
        <title>The genomes of Aspergillus section Nigri reveals drivers in fungal speciation.</title>
        <authorList>
            <consortium name="DOE Joint Genome Institute"/>
            <person name="Vesth T.C."/>
            <person name="Nybo J."/>
            <person name="Theobald S."/>
            <person name="Brandl J."/>
            <person name="Frisvad J.C."/>
            <person name="Nielsen K.F."/>
            <person name="Lyhne E.K."/>
            <person name="Kogle M.E."/>
            <person name="Kuo A."/>
            <person name="Riley R."/>
            <person name="Clum A."/>
            <person name="Nolan M."/>
            <person name="Lipzen A."/>
            <person name="Salamov A."/>
            <person name="Henrissat B."/>
            <person name="Wiebenga A."/>
            <person name="De vries R.P."/>
            <person name="Grigoriev I.V."/>
            <person name="Mortensen U.H."/>
            <person name="Andersen M.R."/>
            <person name="Baker S.E."/>
        </authorList>
    </citation>
    <scope>NUCLEOTIDE SEQUENCE</scope>
    <source>
        <strain evidence="2">IBT 28561</strain>
    </source>
</reference>